<reference evidence="1 2" key="1">
    <citation type="submission" date="2024-04" db="EMBL/GenBank/DDBJ databases">
        <title>genome sequences of Mucor flavus KT1a and Helicostylum pulchrum KT1b strains isolated from the surface of a dry-aged beef.</title>
        <authorList>
            <person name="Toyotome T."/>
            <person name="Hosono M."/>
            <person name="Torimaru M."/>
            <person name="Fukuda K."/>
            <person name="Mikami N."/>
        </authorList>
    </citation>
    <scope>NUCLEOTIDE SEQUENCE [LARGE SCALE GENOMIC DNA]</scope>
    <source>
        <strain evidence="1 2">KT1a</strain>
    </source>
</reference>
<dbReference type="Proteomes" id="UP001473302">
    <property type="component" value="Unassembled WGS sequence"/>
</dbReference>
<sequence>MTNQLFTTEEIERIPSDLSIEHHTRRTCEYNLDLSEPEDYSATNNNNDWFVNDICISDLCLNVKAVSLPIDTCSGKKKSLHDIDSFKRFISAFTKLETFKFSISLIVEM</sequence>
<organism evidence="1 2">
    <name type="scientific">Mucor flavus</name>
    <dbReference type="NCBI Taxonomy" id="439312"/>
    <lineage>
        <taxon>Eukaryota</taxon>
        <taxon>Fungi</taxon>
        <taxon>Fungi incertae sedis</taxon>
        <taxon>Mucoromycota</taxon>
        <taxon>Mucoromycotina</taxon>
        <taxon>Mucoromycetes</taxon>
        <taxon>Mucorales</taxon>
        <taxon>Mucorineae</taxon>
        <taxon>Mucoraceae</taxon>
        <taxon>Mucor</taxon>
    </lineage>
</organism>
<name>A0ABP9YZT9_9FUNG</name>
<evidence type="ECO:0000313" key="2">
    <source>
        <dbReference type="Proteomes" id="UP001473302"/>
    </source>
</evidence>
<proteinExistence type="predicted"/>
<protein>
    <submittedName>
        <fullName evidence="1">Uncharacterized protein</fullName>
    </submittedName>
</protein>
<evidence type="ECO:0000313" key="1">
    <source>
        <dbReference type="EMBL" id="GAA5812384.1"/>
    </source>
</evidence>
<keyword evidence="2" id="KW-1185">Reference proteome</keyword>
<accession>A0ABP9YZT9</accession>
<dbReference type="EMBL" id="BAABUK010000013">
    <property type="protein sequence ID" value="GAA5812384.1"/>
    <property type="molecule type" value="Genomic_DNA"/>
</dbReference>
<gene>
    <name evidence="1" type="ORF">MFLAVUS_005836</name>
</gene>
<comment type="caution">
    <text evidence="1">The sequence shown here is derived from an EMBL/GenBank/DDBJ whole genome shotgun (WGS) entry which is preliminary data.</text>
</comment>